<dbReference type="OMA" id="MECRFIL"/>
<dbReference type="CDD" id="cd22150">
    <property type="entry name" value="F-box_CeFBXA-like"/>
    <property type="match status" value="1"/>
</dbReference>
<keyword evidence="3" id="KW-1185">Reference proteome</keyword>
<dbReference type="InterPro" id="IPR040161">
    <property type="entry name" value="FB224"/>
</dbReference>
<dbReference type="InterPro" id="IPR001810">
    <property type="entry name" value="F-box_dom"/>
</dbReference>
<dbReference type="Pfam" id="PF00646">
    <property type="entry name" value="F-box"/>
    <property type="match status" value="1"/>
</dbReference>
<dbReference type="PROSITE" id="PS50181">
    <property type="entry name" value="FBOX"/>
    <property type="match status" value="1"/>
</dbReference>
<evidence type="ECO:0000313" key="3">
    <source>
        <dbReference type="Proteomes" id="UP000008281"/>
    </source>
</evidence>
<dbReference type="Pfam" id="PF17906">
    <property type="entry name" value="HTH_48"/>
    <property type="match status" value="1"/>
</dbReference>
<dbReference type="GO" id="GO:0045087">
    <property type="term" value="P:innate immune response"/>
    <property type="evidence" value="ECO:0007669"/>
    <property type="project" value="TreeGrafter"/>
</dbReference>
<evidence type="ECO:0000313" key="2">
    <source>
        <dbReference type="EMBL" id="EFP01581.1"/>
    </source>
</evidence>
<dbReference type="InterPro" id="IPR041426">
    <property type="entry name" value="Mos1_HTH"/>
</dbReference>
<dbReference type="EMBL" id="DS268773">
    <property type="protein sequence ID" value="EFP01581.1"/>
    <property type="molecule type" value="Genomic_DNA"/>
</dbReference>
<dbReference type="SMART" id="SM00256">
    <property type="entry name" value="FBOX"/>
    <property type="match status" value="1"/>
</dbReference>
<name>E3NK14_CAERE</name>
<dbReference type="AlphaFoldDB" id="E3NK14"/>
<dbReference type="Proteomes" id="UP000008281">
    <property type="component" value="Unassembled WGS sequence"/>
</dbReference>
<gene>
    <name evidence="2" type="ORF">CRE_25942</name>
</gene>
<dbReference type="InParanoid" id="E3NK14"/>
<feature type="domain" description="F-box" evidence="1">
    <location>
        <begin position="83"/>
        <end position="130"/>
    </location>
</feature>
<proteinExistence type="predicted"/>
<reference evidence="2" key="1">
    <citation type="submission" date="2007-07" db="EMBL/GenBank/DDBJ databases">
        <title>PCAP assembly of the Caenorhabditis remanei genome.</title>
        <authorList>
            <consortium name="The Caenorhabditis remanei Sequencing Consortium"/>
            <person name="Wilson R.K."/>
        </authorList>
    </citation>
    <scope>NUCLEOTIDE SEQUENCE [LARGE SCALE GENOMIC DNA]</scope>
    <source>
        <strain evidence="2">PB4641</strain>
    </source>
</reference>
<dbReference type="HOGENOM" id="CLU_030831_3_3_1"/>
<sequence length="378" mass="45110">MGNITARNSMATRRLILEEFEKVQTQIVTNPELWRKLSFEAHRELSEVMGADFMDYPEFEFWFSRFLQGNLDLHHDRSSDPKARSFIDLPVEIFEKIGENVDLEERFQLRNVCKDIRAQVDDWDLKFHEIYYNGANNWDLESRFSDCSVCNFPENLVNRFCHGFYRGPIPLVMSLLKFPKLKVEKLTIREEDEYLEKFIKKLDESNRKLHVKKVEFTRYFYSSKIDLHYMIPGVLEDIKMFLVNPTREEMIKIIESQQCQAAKMVYIDSDNWTSEFPLDALYNCTRFSLYLEDPADGLKANFLKTLMKKGKVQKCVLYISKHRYAESQIMNYFNEPKAMVPNFPSLRRYPIPGTNDFYELECRVERCSEKFVYLERKQ</sequence>
<accession>E3NK14</accession>
<dbReference type="PANTHER" id="PTHR23015">
    <property type="entry name" value="UNCHARACTERIZED C.ELEGANS PROTEIN"/>
    <property type="match status" value="1"/>
</dbReference>
<dbReference type="STRING" id="31234.E3NK14"/>
<evidence type="ECO:0000259" key="1">
    <source>
        <dbReference type="PROSITE" id="PS50181"/>
    </source>
</evidence>
<dbReference type="OrthoDB" id="10034054at2759"/>
<protein>
    <recommendedName>
        <fullName evidence="1">F-box domain-containing protein</fullName>
    </recommendedName>
</protein>
<dbReference type="PANTHER" id="PTHR23015:SF4">
    <property type="entry name" value="DUF38 DOMAIN-CONTAINING PROTEIN-RELATED"/>
    <property type="match status" value="1"/>
</dbReference>
<organism evidence="3">
    <name type="scientific">Caenorhabditis remanei</name>
    <name type="common">Caenorhabditis vulgaris</name>
    <dbReference type="NCBI Taxonomy" id="31234"/>
    <lineage>
        <taxon>Eukaryota</taxon>
        <taxon>Metazoa</taxon>
        <taxon>Ecdysozoa</taxon>
        <taxon>Nematoda</taxon>
        <taxon>Chromadorea</taxon>
        <taxon>Rhabditida</taxon>
        <taxon>Rhabditina</taxon>
        <taxon>Rhabditomorpha</taxon>
        <taxon>Rhabditoidea</taxon>
        <taxon>Rhabditidae</taxon>
        <taxon>Peloderinae</taxon>
        <taxon>Caenorhabditis</taxon>
    </lineage>
</organism>